<reference evidence="8 9" key="1">
    <citation type="journal article" date="2016" name="Genome Biol. Evol.">
        <title>Divergent and convergent evolution of fungal pathogenicity.</title>
        <authorList>
            <person name="Shang Y."/>
            <person name="Xiao G."/>
            <person name="Zheng P."/>
            <person name="Cen K."/>
            <person name="Zhan S."/>
            <person name="Wang C."/>
        </authorList>
    </citation>
    <scope>NUCLEOTIDE SEQUENCE [LARGE SCALE GENOMIC DNA]</scope>
    <source>
        <strain evidence="8 9">RCEF 2490</strain>
    </source>
</reference>
<feature type="transmembrane region" description="Helical" evidence="6">
    <location>
        <begin position="97"/>
        <end position="116"/>
    </location>
</feature>
<keyword evidence="3 6" id="KW-1133">Transmembrane helix</keyword>
<dbReference type="OrthoDB" id="191139at2759"/>
<evidence type="ECO:0000256" key="2">
    <source>
        <dbReference type="ARBA" id="ARBA00022692"/>
    </source>
</evidence>
<keyword evidence="4 6" id="KW-0472">Membrane</keyword>
<keyword evidence="2 6" id="KW-0812">Transmembrane</keyword>
<feature type="transmembrane region" description="Helical" evidence="6">
    <location>
        <begin position="22"/>
        <end position="46"/>
    </location>
</feature>
<comment type="caution">
    <text evidence="8">The sequence shown here is derived from an EMBL/GenBank/DDBJ whole genome shotgun (WGS) entry which is preliminary data.</text>
</comment>
<accession>A0A166RS67</accession>
<feature type="transmembrane region" description="Helical" evidence="6">
    <location>
        <begin position="219"/>
        <end position="240"/>
    </location>
</feature>
<feature type="transmembrane region" description="Helical" evidence="6">
    <location>
        <begin position="137"/>
        <end position="160"/>
    </location>
</feature>
<evidence type="ECO:0000259" key="7">
    <source>
        <dbReference type="Pfam" id="PF20684"/>
    </source>
</evidence>
<gene>
    <name evidence="8" type="ORF">AAL_01060</name>
</gene>
<organism evidence="8 9">
    <name type="scientific">Moelleriella libera RCEF 2490</name>
    <dbReference type="NCBI Taxonomy" id="1081109"/>
    <lineage>
        <taxon>Eukaryota</taxon>
        <taxon>Fungi</taxon>
        <taxon>Dikarya</taxon>
        <taxon>Ascomycota</taxon>
        <taxon>Pezizomycotina</taxon>
        <taxon>Sordariomycetes</taxon>
        <taxon>Hypocreomycetidae</taxon>
        <taxon>Hypocreales</taxon>
        <taxon>Clavicipitaceae</taxon>
        <taxon>Moelleriella</taxon>
    </lineage>
</organism>
<sequence length="371" mass="41399">MSNSSAVSLIPPPVDINDTHKVYGVAVAVIVMCSVTTCIGVIRLVFRWRHKLLGLDDYAFVPALLFYWGWSIMSIYVNLCAGVGKPLWEITLGEFSIWFKGIIGSMWLYPAMTFWVRVSILLFYRRIFAIPGLAFDLVVKGLLVLQAVYLVVFCVLPAFVGHPLHKLWSPLERGQHMNDYYYYTTQVALYSTSLALDAILLALPLWPLATLRMPLHRRLGTAVIFIMGAAASIVAAYKLAVFVVEFSRFTDIDPQWLGYEMSRLVPPQFDHYGKTFWIPSQVEPTVALVGASLPALRAAFKAAKPQLSRTWASLTRKTATTENSGGFSSSGHISCNVPSRGITDTARDLKLAERSKAPNNRYIPLETWGKA</sequence>
<dbReference type="PANTHER" id="PTHR33048:SF47">
    <property type="entry name" value="INTEGRAL MEMBRANE PROTEIN-RELATED"/>
    <property type="match status" value="1"/>
</dbReference>
<dbReference type="Pfam" id="PF20684">
    <property type="entry name" value="Fung_rhodopsin"/>
    <property type="match status" value="1"/>
</dbReference>
<feature type="domain" description="Rhodopsin" evidence="7">
    <location>
        <begin position="42"/>
        <end position="301"/>
    </location>
</feature>
<evidence type="ECO:0000256" key="1">
    <source>
        <dbReference type="ARBA" id="ARBA00004141"/>
    </source>
</evidence>
<dbReference type="GO" id="GO:0016020">
    <property type="term" value="C:membrane"/>
    <property type="evidence" value="ECO:0007669"/>
    <property type="project" value="UniProtKB-SubCell"/>
</dbReference>
<evidence type="ECO:0000256" key="6">
    <source>
        <dbReference type="SAM" id="Phobius"/>
    </source>
</evidence>
<protein>
    <recommendedName>
        <fullName evidence="7">Rhodopsin domain-containing protein</fullName>
    </recommendedName>
</protein>
<dbReference type="STRING" id="1081109.A0A166RS67"/>
<keyword evidence="9" id="KW-1185">Reference proteome</keyword>
<evidence type="ECO:0000256" key="4">
    <source>
        <dbReference type="ARBA" id="ARBA00023136"/>
    </source>
</evidence>
<comment type="subcellular location">
    <subcellularLocation>
        <location evidence="1">Membrane</location>
        <topology evidence="1">Multi-pass membrane protein</topology>
    </subcellularLocation>
</comment>
<dbReference type="InterPro" id="IPR052337">
    <property type="entry name" value="SAT4-like"/>
</dbReference>
<feature type="transmembrane region" description="Helical" evidence="6">
    <location>
        <begin position="58"/>
        <end position="77"/>
    </location>
</feature>
<feature type="transmembrane region" description="Helical" evidence="6">
    <location>
        <begin position="180"/>
        <end position="207"/>
    </location>
</feature>
<comment type="similarity">
    <text evidence="5">Belongs to the SAT4 family.</text>
</comment>
<dbReference type="PANTHER" id="PTHR33048">
    <property type="entry name" value="PTH11-LIKE INTEGRAL MEMBRANE PROTEIN (AFU_ORTHOLOGUE AFUA_5G11245)"/>
    <property type="match status" value="1"/>
</dbReference>
<dbReference type="EMBL" id="AZGY01000001">
    <property type="protein sequence ID" value="OAA33595.1"/>
    <property type="molecule type" value="Genomic_DNA"/>
</dbReference>
<name>A0A166RS67_9HYPO</name>
<dbReference type="Proteomes" id="UP000078544">
    <property type="component" value="Unassembled WGS sequence"/>
</dbReference>
<dbReference type="InterPro" id="IPR049326">
    <property type="entry name" value="Rhodopsin_dom_fungi"/>
</dbReference>
<evidence type="ECO:0000256" key="3">
    <source>
        <dbReference type="ARBA" id="ARBA00022989"/>
    </source>
</evidence>
<evidence type="ECO:0000256" key="5">
    <source>
        <dbReference type="ARBA" id="ARBA00038359"/>
    </source>
</evidence>
<proteinExistence type="inferred from homology"/>
<dbReference type="AlphaFoldDB" id="A0A166RS67"/>
<evidence type="ECO:0000313" key="9">
    <source>
        <dbReference type="Proteomes" id="UP000078544"/>
    </source>
</evidence>
<evidence type="ECO:0000313" key="8">
    <source>
        <dbReference type="EMBL" id="OAA33595.1"/>
    </source>
</evidence>